<organism evidence="2 3">
    <name type="scientific">Candidatus Acutalibacter pullicola</name>
    <dbReference type="NCBI Taxonomy" id="2838417"/>
    <lineage>
        <taxon>Bacteria</taxon>
        <taxon>Bacillati</taxon>
        <taxon>Bacillota</taxon>
        <taxon>Clostridia</taxon>
        <taxon>Eubacteriales</taxon>
        <taxon>Acutalibacteraceae</taxon>
        <taxon>Acutalibacter</taxon>
    </lineage>
</organism>
<reference evidence="2" key="2">
    <citation type="submission" date="2021-04" db="EMBL/GenBank/DDBJ databases">
        <authorList>
            <person name="Gilroy R."/>
        </authorList>
    </citation>
    <scope>NUCLEOTIDE SEQUENCE</scope>
    <source>
        <strain evidence="2">CHK185-1770</strain>
    </source>
</reference>
<gene>
    <name evidence="2" type="ORF">H9710_07635</name>
</gene>
<comment type="caution">
    <text evidence="2">The sequence shown here is derived from an EMBL/GenBank/DDBJ whole genome shotgun (WGS) entry which is preliminary data.</text>
</comment>
<keyword evidence="1" id="KW-0812">Transmembrane</keyword>
<dbReference type="AlphaFoldDB" id="A0A9D2MVY3"/>
<reference evidence="2" key="1">
    <citation type="journal article" date="2021" name="PeerJ">
        <title>Extensive microbial diversity within the chicken gut microbiome revealed by metagenomics and culture.</title>
        <authorList>
            <person name="Gilroy R."/>
            <person name="Ravi A."/>
            <person name="Getino M."/>
            <person name="Pursley I."/>
            <person name="Horton D.L."/>
            <person name="Alikhan N.F."/>
            <person name="Baker D."/>
            <person name="Gharbi K."/>
            <person name="Hall N."/>
            <person name="Watson M."/>
            <person name="Adriaenssens E.M."/>
            <person name="Foster-Nyarko E."/>
            <person name="Jarju S."/>
            <person name="Secka A."/>
            <person name="Antonio M."/>
            <person name="Oren A."/>
            <person name="Chaudhuri R.R."/>
            <person name="La Ragione R."/>
            <person name="Hildebrand F."/>
            <person name="Pallen M.J."/>
        </authorList>
    </citation>
    <scope>NUCLEOTIDE SEQUENCE</scope>
    <source>
        <strain evidence="2">CHK185-1770</strain>
    </source>
</reference>
<dbReference type="Proteomes" id="UP000826793">
    <property type="component" value="Unassembled WGS sequence"/>
</dbReference>
<sequence length="383" mass="40913">MNGKDLMQALNDIDERYIEEALPWSAAVKKERHPVWALAAGLALCLGLGAGAALLFGGPLLTSGDPGPEVTTLENAATGEARAAEQEAPEVPIPHLEFAVNDTGIGQGTGGVYAEGVTQRELTLDELSSLREQPGLSWMGGYYLTGGALFHETGDLMQVWVIGYSPSAVDESLETFPVTESPAFTLVLGKEGESGLPNAIEDQLFFLEEPNNTVEGVGVRAAQFPYQDSYIDPVSGESTQVDSTLYCTGYTLDGASVGLMAIADGTALTEEEAQRLAEVAAGYGVHYGLSLEGLSAEPKGKDTPNVNYGDSYHLTVLGPLGSRAPLDFAAYTVETQEEYGSYEEFLQAMEEDFNLGRWPEGFAEGSTNRELTQEEMQSIWGGQ</sequence>
<keyword evidence="1" id="KW-0472">Membrane</keyword>
<feature type="transmembrane region" description="Helical" evidence="1">
    <location>
        <begin position="35"/>
        <end position="56"/>
    </location>
</feature>
<evidence type="ECO:0000313" key="3">
    <source>
        <dbReference type="Proteomes" id="UP000826793"/>
    </source>
</evidence>
<evidence type="ECO:0000256" key="1">
    <source>
        <dbReference type="SAM" id="Phobius"/>
    </source>
</evidence>
<feature type="non-terminal residue" evidence="2">
    <location>
        <position position="383"/>
    </location>
</feature>
<name>A0A9D2MVY3_9FIRM</name>
<accession>A0A9D2MVY3</accession>
<evidence type="ECO:0000313" key="2">
    <source>
        <dbReference type="EMBL" id="HJB98434.1"/>
    </source>
</evidence>
<protein>
    <submittedName>
        <fullName evidence="2">Uncharacterized protein</fullName>
    </submittedName>
</protein>
<dbReference type="EMBL" id="DWXG01000059">
    <property type="protein sequence ID" value="HJB98434.1"/>
    <property type="molecule type" value="Genomic_DNA"/>
</dbReference>
<keyword evidence="1" id="KW-1133">Transmembrane helix</keyword>
<proteinExistence type="predicted"/>